<evidence type="ECO:0000256" key="1">
    <source>
        <dbReference type="SAM" id="MobiDB-lite"/>
    </source>
</evidence>
<dbReference type="EMBL" id="ABOX02000003">
    <property type="protein sequence ID" value="EEF62744.1"/>
    <property type="molecule type" value="Genomic_DNA"/>
</dbReference>
<feature type="region of interest" description="Disordered" evidence="1">
    <location>
        <begin position="24"/>
        <end position="49"/>
    </location>
</feature>
<proteinExistence type="predicted"/>
<evidence type="ECO:0000313" key="4">
    <source>
        <dbReference type="Proteomes" id="UP000003688"/>
    </source>
</evidence>
<sequence length="49" mass="5401">MGWAWILWAVIVAAIFVTLLIQGSRSRSGRNPGGDQPSDAGRNDDYREP</sequence>
<name>B9XB59_PEDPL</name>
<feature type="transmembrane region" description="Helical" evidence="2">
    <location>
        <begin position="6"/>
        <end position="23"/>
    </location>
</feature>
<accession>B9XB59</accession>
<keyword evidence="2" id="KW-0472">Membrane</keyword>
<dbReference type="Proteomes" id="UP000003688">
    <property type="component" value="Unassembled WGS sequence"/>
</dbReference>
<gene>
    <name evidence="3" type="ORF">Cflav_PD5379</name>
</gene>
<evidence type="ECO:0000256" key="2">
    <source>
        <dbReference type="SAM" id="Phobius"/>
    </source>
</evidence>
<keyword evidence="2" id="KW-0812">Transmembrane</keyword>
<dbReference type="AlphaFoldDB" id="B9XB59"/>
<keyword evidence="2" id="KW-1133">Transmembrane helix</keyword>
<dbReference type="STRING" id="320771.Cflav_PD5379"/>
<reference evidence="3 4" key="1">
    <citation type="journal article" date="2011" name="J. Bacteriol.">
        <title>Genome sequence of 'Pedosphaera parvula' Ellin514, an aerobic Verrucomicrobial isolate from pasture soil.</title>
        <authorList>
            <person name="Kant R."/>
            <person name="van Passel M.W."/>
            <person name="Sangwan P."/>
            <person name="Palva A."/>
            <person name="Lucas S."/>
            <person name="Copeland A."/>
            <person name="Lapidus A."/>
            <person name="Glavina Del Rio T."/>
            <person name="Dalin E."/>
            <person name="Tice H."/>
            <person name="Bruce D."/>
            <person name="Goodwin L."/>
            <person name="Pitluck S."/>
            <person name="Chertkov O."/>
            <person name="Larimer F.W."/>
            <person name="Land M.L."/>
            <person name="Hauser L."/>
            <person name="Brettin T.S."/>
            <person name="Detter J.C."/>
            <person name="Han S."/>
            <person name="de Vos W.M."/>
            <person name="Janssen P.H."/>
            <person name="Smidt H."/>
        </authorList>
    </citation>
    <scope>NUCLEOTIDE SEQUENCE [LARGE SCALE GENOMIC DNA]</scope>
    <source>
        <strain evidence="3 4">Ellin514</strain>
    </source>
</reference>
<organism evidence="3 4">
    <name type="scientific">Pedosphaera parvula (strain Ellin514)</name>
    <dbReference type="NCBI Taxonomy" id="320771"/>
    <lineage>
        <taxon>Bacteria</taxon>
        <taxon>Pseudomonadati</taxon>
        <taxon>Verrucomicrobiota</taxon>
        <taxon>Pedosphaerae</taxon>
        <taxon>Pedosphaerales</taxon>
        <taxon>Pedosphaeraceae</taxon>
        <taxon>Pedosphaera</taxon>
    </lineage>
</organism>
<feature type="compositionally biased region" description="Low complexity" evidence="1">
    <location>
        <begin position="24"/>
        <end position="34"/>
    </location>
</feature>
<evidence type="ECO:0000313" key="3">
    <source>
        <dbReference type="EMBL" id="EEF62744.1"/>
    </source>
</evidence>
<keyword evidence="4" id="KW-1185">Reference proteome</keyword>
<comment type="caution">
    <text evidence="3">The sequence shown here is derived from an EMBL/GenBank/DDBJ whole genome shotgun (WGS) entry which is preliminary data.</text>
</comment>
<protein>
    <submittedName>
        <fullName evidence="3">Uncharacterized protein</fullName>
    </submittedName>
</protein>